<protein>
    <submittedName>
        <fullName evidence="2">Uncharacterized protein</fullName>
    </submittedName>
</protein>
<gene>
    <name evidence="2" type="ORF">A2228_02730</name>
</gene>
<evidence type="ECO:0000256" key="1">
    <source>
        <dbReference type="SAM" id="MobiDB-lite"/>
    </source>
</evidence>
<name>A0A1F5F444_9BACT</name>
<dbReference type="AlphaFoldDB" id="A0A1F5F444"/>
<proteinExistence type="predicted"/>
<feature type="compositionally biased region" description="Low complexity" evidence="1">
    <location>
        <begin position="113"/>
        <end position="131"/>
    </location>
</feature>
<reference evidence="2 3" key="1">
    <citation type="journal article" date="2016" name="Nat. Commun.">
        <title>Thousands of microbial genomes shed light on interconnected biogeochemical processes in an aquifer system.</title>
        <authorList>
            <person name="Anantharaman K."/>
            <person name="Brown C.T."/>
            <person name="Hug L.A."/>
            <person name="Sharon I."/>
            <person name="Castelle C.J."/>
            <person name="Probst A.J."/>
            <person name="Thomas B.C."/>
            <person name="Singh A."/>
            <person name="Wilkins M.J."/>
            <person name="Karaoz U."/>
            <person name="Brodie E.L."/>
            <person name="Williams K.H."/>
            <person name="Hubbard S.S."/>
            <person name="Banfield J.F."/>
        </authorList>
    </citation>
    <scope>NUCLEOTIDE SEQUENCE [LARGE SCALE GENOMIC DNA]</scope>
</reference>
<sequence length="201" mass="22548">MKKFLPLILLIILLGGIGYYLKTKSPSVSPNTQTVSQSMSEAEEFAKAIESGRPTLCTMARNTDKMEYFLKGKKMYVNMTNIIENKTVISHMINDEKYLYLWTDGQKQGSKMNLLTSPLPNASPTSTPSSPKFESQSDYEGLKAEGYTINCQASNIDDTAFVPPQDVNFIDPSSLLQQFDLSKLQELQSQYGEEEMETDNP</sequence>
<evidence type="ECO:0000313" key="2">
    <source>
        <dbReference type="EMBL" id="OGD74403.1"/>
    </source>
</evidence>
<accession>A0A1F5F444</accession>
<dbReference type="EMBL" id="MFAK01000036">
    <property type="protein sequence ID" value="OGD74403.1"/>
    <property type="molecule type" value="Genomic_DNA"/>
</dbReference>
<evidence type="ECO:0000313" key="3">
    <source>
        <dbReference type="Proteomes" id="UP000176191"/>
    </source>
</evidence>
<feature type="region of interest" description="Disordered" evidence="1">
    <location>
        <begin position="112"/>
        <end position="138"/>
    </location>
</feature>
<organism evidence="2 3">
    <name type="scientific">Candidatus Collierbacteria bacterium RIFOXYA2_FULL_46_10</name>
    <dbReference type="NCBI Taxonomy" id="1817726"/>
    <lineage>
        <taxon>Bacteria</taxon>
        <taxon>Candidatus Collieribacteriota</taxon>
    </lineage>
</organism>
<comment type="caution">
    <text evidence="2">The sequence shown here is derived from an EMBL/GenBank/DDBJ whole genome shotgun (WGS) entry which is preliminary data.</text>
</comment>
<dbReference type="Proteomes" id="UP000176191">
    <property type="component" value="Unassembled WGS sequence"/>
</dbReference>